<dbReference type="HOGENOM" id="CLU_1833813_0_0_10"/>
<evidence type="ECO:0000313" key="1">
    <source>
        <dbReference type="EMBL" id="AFC26669.1"/>
    </source>
</evidence>
<dbReference type="EMBL" id="CP002831">
    <property type="protein sequence ID" value="AFC26669.1"/>
    <property type="molecule type" value="Genomic_DNA"/>
</dbReference>
<dbReference type="AlphaFoldDB" id="H6L778"/>
<gene>
    <name evidence="1" type="ordered locus">SGRA_3954</name>
</gene>
<dbReference type="RefSeq" id="WP_015694251.1">
    <property type="nucleotide sequence ID" value="NC_016940.1"/>
</dbReference>
<reference evidence="1 2" key="1">
    <citation type="journal article" date="2012" name="Stand. Genomic Sci.">
        <title>Complete genome sequencing and analysis of Saprospira grandis str. Lewin, a predatory marine bacterium.</title>
        <authorList>
            <person name="Saw J.H."/>
            <person name="Yuryev A."/>
            <person name="Kanbe M."/>
            <person name="Hou S."/>
            <person name="Young A.G."/>
            <person name="Aizawa S."/>
            <person name="Alam M."/>
        </authorList>
    </citation>
    <scope>NUCLEOTIDE SEQUENCE [LARGE SCALE GENOMIC DNA]</scope>
    <source>
        <strain evidence="1 2">Lewin</strain>
    </source>
</reference>
<organism evidence="1 2">
    <name type="scientific">Saprospira grandis (strain Lewin)</name>
    <dbReference type="NCBI Taxonomy" id="984262"/>
    <lineage>
        <taxon>Bacteria</taxon>
        <taxon>Pseudomonadati</taxon>
        <taxon>Bacteroidota</taxon>
        <taxon>Saprospiria</taxon>
        <taxon>Saprospirales</taxon>
        <taxon>Saprospiraceae</taxon>
        <taxon>Saprospira</taxon>
    </lineage>
</organism>
<name>H6L778_SAPGL</name>
<sequence length="140" mass="16389">MILTSTGFLQRLVLGIAMFFMLNSCIEKECSGTKVSLTLKDVLEMDNGYEMHILETRNYSHCKYREGKFSLMEDGASYLDTCKNRERVTRILFLHEFDEKKFYYNTKTRIIRPEYLLENQIGYVEVNNGLPAAIGKYSRK</sequence>
<dbReference type="KEGG" id="sgn:SGRA_3954"/>
<protein>
    <submittedName>
        <fullName evidence="1">Uncharacterized protein</fullName>
    </submittedName>
</protein>
<keyword evidence="2" id="KW-1185">Reference proteome</keyword>
<proteinExistence type="predicted"/>
<dbReference type="Proteomes" id="UP000007519">
    <property type="component" value="Chromosome"/>
</dbReference>
<evidence type="ECO:0000313" key="2">
    <source>
        <dbReference type="Proteomes" id="UP000007519"/>
    </source>
</evidence>
<dbReference type="STRING" id="984262.SGRA_3954"/>
<accession>H6L778</accession>